<feature type="transmembrane region" description="Helical" evidence="6">
    <location>
        <begin position="169"/>
        <end position="193"/>
    </location>
</feature>
<organism evidence="8 9">
    <name type="scientific">Venturia inaequalis</name>
    <name type="common">Apple scab fungus</name>
    <dbReference type="NCBI Taxonomy" id="5025"/>
    <lineage>
        <taxon>Eukaryota</taxon>
        <taxon>Fungi</taxon>
        <taxon>Dikarya</taxon>
        <taxon>Ascomycota</taxon>
        <taxon>Pezizomycotina</taxon>
        <taxon>Dothideomycetes</taxon>
        <taxon>Pleosporomycetidae</taxon>
        <taxon>Venturiales</taxon>
        <taxon>Venturiaceae</taxon>
        <taxon>Venturia</taxon>
    </lineage>
</organism>
<dbReference type="Pfam" id="PF07690">
    <property type="entry name" value="MFS_1"/>
    <property type="match status" value="1"/>
</dbReference>
<dbReference type="Proteomes" id="UP000447873">
    <property type="component" value="Unassembled WGS sequence"/>
</dbReference>
<keyword evidence="3 6" id="KW-1133">Transmembrane helix</keyword>
<protein>
    <recommendedName>
        <fullName evidence="7">Major facilitator superfamily (MFS) profile domain-containing protein</fullName>
    </recommendedName>
</protein>
<accession>A0A8H3UI37</accession>
<dbReference type="Gene3D" id="1.20.1720.10">
    <property type="entry name" value="Multidrug resistance protein D"/>
    <property type="match status" value="1"/>
</dbReference>
<evidence type="ECO:0000313" key="9">
    <source>
        <dbReference type="Proteomes" id="UP000447873"/>
    </source>
</evidence>
<gene>
    <name evidence="8" type="ORF">EG328_006296</name>
</gene>
<sequence length="577" mass="61632">MSINSNGATARPIDHSKETLPMAPPENGAFKDQQSNQLPHKKLMIVFPFLALAQFTAYLDQTSISAAVPVIGEALDLGPQLSWVATSYLLATTAVQLLNGRLSDIFGRKELLLVSLFILGTGNLVCGFSTSPAMLFTFRAMAGLGGGAITALVQIIASDVTTLEQRGKYNGFIGLAVAFGSGLGPLLGGVMATKISWRWTLWYDVPWLLVLSIMLFIVLPSSKIAAGTRARLGMIDWIGVAVSVAAIVLLLIPISQGGSAFAWNSSLVISMLVIGVFIFAVFLAVEWKVAKLPIMPLHLFRNGLSCNILLIQNVFFGIVFWGNLFYMPIYLVNVRGYTSIVAGAIIVPMVGCQGLGSIISGQIISRTKRYNPCMILGQWLWALLLIPQAFYSRTTPVWAICLVGLFQGLGTGLCFQPGLVAILAHSRRADRAVLNSLRNFLRTMGGALGLTVASTLLNNVLKSHLRGIVTASVAETLTTSITKLDSLGLTAAQRSAVLDAYMTSVRTVFILYPPLIGACAVAALFVRDNGLEEKDTSVSLSVGEKQNKGTSTPVVTPISMEALDKPRVGPSQGVAAV</sequence>
<evidence type="ECO:0000313" key="8">
    <source>
        <dbReference type="EMBL" id="KAE9970430.1"/>
    </source>
</evidence>
<evidence type="ECO:0000256" key="2">
    <source>
        <dbReference type="ARBA" id="ARBA00022692"/>
    </source>
</evidence>
<keyword evidence="4 6" id="KW-0472">Membrane</keyword>
<feature type="transmembrane region" description="Helical" evidence="6">
    <location>
        <begin position="234"/>
        <end position="254"/>
    </location>
</feature>
<feature type="transmembrane region" description="Helical" evidence="6">
    <location>
        <begin position="205"/>
        <end position="222"/>
    </location>
</feature>
<dbReference type="PROSITE" id="PS50850">
    <property type="entry name" value="MFS"/>
    <property type="match status" value="1"/>
</dbReference>
<evidence type="ECO:0000256" key="5">
    <source>
        <dbReference type="SAM" id="MobiDB-lite"/>
    </source>
</evidence>
<evidence type="ECO:0000256" key="6">
    <source>
        <dbReference type="SAM" id="Phobius"/>
    </source>
</evidence>
<dbReference type="GO" id="GO:0005886">
    <property type="term" value="C:plasma membrane"/>
    <property type="evidence" value="ECO:0007669"/>
    <property type="project" value="TreeGrafter"/>
</dbReference>
<dbReference type="SUPFAM" id="SSF103473">
    <property type="entry name" value="MFS general substrate transporter"/>
    <property type="match status" value="1"/>
</dbReference>
<dbReference type="Gene3D" id="1.20.1250.20">
    <property type="entry name" value="MFS general substrate transporter like domains"/>
    <property type="match status" value="1"/>
</dbReference>
<evidence type="ECO:0000256" key="4">
    <source>
        <dbReference type="ARBA" id="ARBA00023136"/>
    </source>
</evidence>
<evidence type="ECO:0000259" key="7">
    <source>
        <dbReference type="PROSITE" id="PS50850"/>
    </source>
</evidence>
<feature type="transmembrane region" description="Helical" evidence="6">
    <location>
        <begin position="111"/>
        <end position="130"/>
    </location>
</feature>
<feature type="transmembrane region" description="Helical" evidence="6">
    <location>
        <begin position="337"/>
        <end position="361"/>
    </location>
</feature>
<comment type="subcellular location">
    <subcellularLocation>
        <location evidence="1">Membrane</location>
        <topology evidence="1">Multi-pass membrane protein</topology>
    </subcellularLocation>
</comment>
<dbReference type="InterPro" id="IPR036259">
    <property type="entry name" value="MFS_trans_sf"/>
</dbReference>
<feature type="transmembrane region" description="Helical" evidence="6">
    <location>
        <begin position="373"/>
        <end position="391"/>
    </location>
</feature>
<dbReference type="PANTHER" id="PTHR23501:SF78">
    <property type="entry name" value="MAJOR FACILITATOR SUPERFAMILY (MFS) PROFILE DOMAIN-CONTAINING PROTEIN-RELATED"/>
    <property type="match status" value="1"/>
</dbReference>
<evidence type="ECO:0000256" key="3">
    <source>
        <dbReference type="ARBA" id="ARBA00022989"/>
    </source>
</evidence>
<dbReference type="InterPro" id="IPR011701">
    <property type="entry name" value="MFS"/>
</dbReference>
<feature type="transmembrane region" description="Helical" evidence="6">
    <location>
        <begin position="306"/>
        <end position="331"/>
    </location>
</feature>
<proteinExistence type="predicted"/>
<comment type="caution">
    <text evidence="8">The sequence shown here is derived from an EMBL/GenBank/DDBJ whole genome shotgun (WGS) entry which is preliminary data.</text>
</comment>
<reference evidence="8 9" key="1">
    <citation type="submission" date="2018-12" db="EMBL/GenBank/DDBJ databases">
        <title>Venturia inaequalis Genome Resource.</title>
        <authorList>
            <person name="Lichtner F.J."/>
        </authorList>
    </citation>
    <scope>NUCLEOTIDE SEQUENCE [LARGE SCALE GENOMIC DNA]</scope>
    <source>
        <strain evidence="8 9">120213</strain>
    </source>
</reference>
<feature type="domain" description="Major facilitator superfamily (MFS) profile" evidence="7">
    <location>
        <begin position="46"/>
        <end position="531"/>
    </location>
</feature>
<feature type="region of interest" description="Disordered" evidence="5">
    <location>
        <begin position="1"/>
        <end position="33"/>
    </location>
</feature>
<evidence type="ECO:0000256" key="1">
    <source>
        <dbReference type="ARBA" id="ARBA00004141"/>
    </source>
</evidence>
<keyword evidence="2 6" id="KW-0812">Transmembrane</keyword>
<feature type="transmembrane region" description="Helical" evidence="6">
    <location>
        <begin position="136"/>
        <end position="157"/>
    </location>
</feature>
<dbReference type="AlphaFoldDB" id="A0A8H3UI37"/>
<dbReference type="PANTHER" id="PTHR23501">
    <property type="entry name" value="MAJOR FACILITATOR SUPERFAMILY"/>
    <property type="match status" value="1"/>
</dbReference>
<feature type="transmembrane region" description="Helical" evidence="6">
    <location>
        <begin position="508"/>
        <end position="526"/>
    </location>
</feature>
<dbReference type="GO" id="GO:0022857">
    <property type="term" value="F:transmembrane transporter activity"/>
    <property type="evidence" value="ECO:0007669"/>
    <property type="project" value="InterPro"/>
</dbReference>
<dbReference type="InterPro" id="IPR020846">
    <property type="entry name" value="MFS_dom"/>
</dbReference>
<dbReference type="EMBL" id="WNWS01000331">
    <property type="protein sequence ID" value="KAE9970430.1"/>
    <property type="molecule type" value="Genomic_DNA"/>
</dbReference>
<feature type="transmembrane region" description="Helical" evidence="6">
    <location>
        <begin position="260"/>
        <end position="285"/>
    </location>
</feature>
<feature type="transmembrane region" description="Helical" evidence="6">
    <location>
        <begin position="397"/>
        <end position="419"/>
    </location>
</feature>
<dbReference type="PRINTS" id="PR01036">
    <property type="entry name" value="TCRTETB"/>
</dbReference>
<name>A0A8H3UI37_VENIN</name>